<evidence type="ECO:0000313" key="1">
    <source>
        <dbReference type="EMBL" id="GAG99344.1"/>
    </source>
</evidence>
<name>X1BUB6_9ZZZZ</name>
<sequence length="33" mass="3650">MGEIIEIGADWLAAEVDEITDEIKSVSPVEFNE</sequence>
<reference evidence="1" key="1">
    <citation type="journal article" date="2014" name="Front. Microbiol.">
        <title>High frequency of phylogenetically diverse reductive dehalogenase-homologous genes in deep subseafloor sedimentary metagenomes.</title>
        <authorList>
            <person name="Kawai M."/>
            <person name="Futagami T."/>
            <person name="Toyoda A."/>
            <person name="Takaki Y."/>
            <person name="Nishi S."/>
            <person name="Hori S."/>
            <person name="Arai W."/>
            <person name="Tsubouchi T."/>
            <person name="Morono Y."/>
            <person name="Uchiyama I."/>
            <person name="Ito T."/>
            <person name="Fujiyama A."/>
            <person name="Inagaki F."/>
            <person name="Takami H."/>
        </authorList>
    </citation>
    <scope>NUCLEOTIDE SEQUENCE</scope>
    <source>
        <strain evidence="1">Expedition CK06-06</strain>
    </source>
</reference>
<protein>
    <submittedName>
        <fullName evidence="1">Uncharacterized protein</fullName>
    </submittedName>
</protein>
<feature type="non-terminal residue" evidence="1">
    <location>
        <position position="33"/>
    </location>
</feature>
<proteinExistence type="predicted"/>
<dbReference type="AlphaFoldDB" id="X1BUB6"/>
<gene>
    <name evidence="1" type="ORF">S01H4_47454</name>
</gene>
<accession>X1BUB6</accession>
<dbReference type="EMBL" id="BART01026641">
    <property type="protein sequence ID" value="GAG99344.1"/>
    <property type="molecule type" value="Genomic_DNA"/>
</dbReference>
<comment type="caution">
    <text evidence="1">The sequence shown here is derived from an EMBL/GenBank/DDBJ whole genome shotgun (WGS) entry which is preliminary data.</text>
</comment>
<organism evidence="1">
    <name type="scientific">marine sediment metagenome</name>
    <dbReference type="NCBI Taxonomy" id="412755"/>
    <lineage>
        <taxon>unclassified sequences</taxon>
        <taxon>metagenomes</taxon>
        <taxon>ecological metagenomes</taxon>
    </lineage>
</organism>